<evidence type="ECO:0000256" key="1">
    <source>
        <dbReference type="SAM" id="SignalP"/>
    </source>
</evidence>
<evidence type="ECO:0008006" key="4">
    <source>
        <dbReference type="Google" id="ProtNLM"/>
    </source>
</evidence>
<evidence type="ECO:0000313" key="2">
    <source>
        <dbReference type="EMBL" id="KKQ50308.1"/>
    </source>
</evidence>
<gene>
    <name evidence="2" type="ORF">US67_C0007G0020</name>
</gene>
<reference evidence="2 3" key="1">
    <citation type="journal article" date="2015" name="Nature">
        <title>rRNA introns, odd ribosomes, and small enigmatic genomes across a large radiation of phyla.</title>
        <authorList>
            <person name="Brown C.T."/>
            <person name="Hug L.A."/>
            <person name="Thomas B.C."/>
            <person name="Sharon I."/>
            <person name="Castelle C.J."/>
            <person name="Singh A."/>
            <person name="Wilkins M.J."/>
            <person name="Williams K.H."/>
            <person name="Banfield J.F."/>
        </authorList>
    </citation>
    <scope>NUCLEOTIDE SEQUENCE [LARGE SCALE GENOMIC DNA]</scope>
</reference>
<protein>
    <recommendedName>
        <fullName evidence="4">DUF3829 domain-containing protein</fullName>
    </recommendedName>
</protein>
<feature type="chain" id="PRO_5002532608" description="DUF3829 domain-containing protein" evidence="1">
    <location>
        <begin position="24"/>
        <end position="278"/>
    </location>
</feature>
<keyword evidence="1" id="KW-0732">Signal</keyword>
<comment type="caution">
    <text evidence="2">The sequence shown here is derived from an EMBL/GenBank/DDBJ whole genome shotgun (WGS) entry which is preliminary data.</text>
</comment>
<dbReference type="EMBL" id="LBTW01000007">
    <property type="protein sequence ID" value="KKQ50308.1"/>
    <property type="molecule type" value="Genomic_DNA"/>
</dbReference>
<accession>A0A0G0I4R2</accession>
<evidence type="ECO:0000313" key="3">
    <source>
        <dbReference type="Proteomes" id="UP000034366"/>
    </source>
</evidence>
<feature type="signal peptide" evidence="1">
    <location>
        <begin position="1"/>
        <end position="23"/>
    </location>
</feature>
<sequence>MKKIFIIISLIFLFIGLSSSSKAQNVSREQFSQIFAEYMRKYDEYVISHEKYVLSKIQYESFNTLSSKENIQRDTKDMLYKREEVLIYYLRSLISKLDDSSLSIPQEDKESYVNQFNSEIDWLNEHRSTYKVTDSPEILSEKSEVVDTRFKVLTPVIYKCLYHISKGKVVRYDERYDSLYNDLITLTERIKIEQRDAYKLSESKIEIIDRWFGEIGAKDEEYQKFIDDGDKNLLKISERTAYSTYKASIRILTDAKNVMLKKISYMKEIVKEIKISEY</sequence>
<dbReference type="Proteomes" id="UP000034366">
    <property type="component" value="Unassembled WGS sequence"/>
</dbReference>
<dbReference type="AlphaFoldDB" id="A0A0G0I4R2"/>
<name>A0A0G0I4R2_9BACT</name>
<proteinExistence type="predicted"/>
<organism evidence="2 3">
    <name type="scientific">Candidatus Woesebacteria bacterium GW2011_GWD1_38_10</name>
    <dbReference type="NCBI Taxonomy" id="1618592"/>
    <lineage>
        <taxon>Bacteria</taxon>
        <taxon>Candidatus Woeseibacteriota</taxon>
    </lineage>
</organism>